<keyword evidence="1" id="KW-0805">Transcription regulation</keyword>
<dbReference type="InterPro" id="IPR010982">
    <property type="entry name" value="Lambda_DNA-bd_dom_sf"/>
</dbReference>
<dbReference type="RefSeq" id="WP_106207570.1">
    <property type="nucleotide sequence ID" value="NZ_PVTD01000012.1"/>
</dbReference>
<sequence>MRPTTKDIAREAGVSLATVDRVLNKRPGVQKRTVEKVQKAIEKIGFVRNVSAANLARSKSYRFLFLLPETGDQFLAQLEDVIREIDDAMTADMVSARILRIPADDPQATADILGAVSQKETEGLAIMAPESPQVRDAMIRVAERGIGTVSIVSGHPTEAGDAFVGIDNFAAGATAGRLMGRFLGGQPGKIMVVAETMHARDSLERRNGFDAVITSDYPELLALPTLETRGQQDRTNAIIERSLQNQDNIVGAYILNSEARVPLEAVRRLGNAADLVVIAHERTPFTEIALRDGLVDAVIAQNPRHLVNSAVEILRARSDNRNVVPSAESTRINILLKENL</sequence>
<dbReference type="Gene3D" id="1.10.260.40">
    <property type="entry name" value="lambda repressor-like DNA-binding domains"/>
    <property type="match status" value="1"/>
</dbReference>
<dbReference type="PROSITE" id="PS50932">
    <property type="entry name" value="HTH_LACI_2"/>
    <property type="match status" value="1"/>
</dbReference>
<keyword evidence="3" id="KW-0804">Transcription</keyword>
<dbReference type="GO" id="GO:0000976">
    <property type="term" value="F:transcription cis-regulatory region binding"/>
    <property type="evidence" value="ECO:0007669"/>
    <property type="project" value="TreeGrafter"/>
</dbReference>
<evidence type="ECO:0000256" key="1">
    <source>
        <dbReference type="ARBA" id="ARBA00023015"/>
    </source>
</evidence>
<dbReference type="CDD" id="cd01392">
    <property type="entry name" value="HTH_LacI"/>
    <property type="match status" value="1"/>
</dbReference>
<evidence type="ECO:0000259" key="4">
    <source>
        <dbReference type="PROSITE" id="PS50932"/>
    </source>
</evidence>
<dbReference type="GO" id="GO:0003700">
    <property type="term" value="F:DNA-binding transcription factor activity"/>
    <property type="evidence" value="ECO:0007669"/>
    <property type="project" value="TreeGrafter"/>
</dbReference>
<dbReference type="EMBL" id="PVTD01000012">
    <property type="protein sequence ID" value="PRY20723.1"/>
    <property type="molecule type" value="Genomic_DNA"/>
</dbReference>
<dbReference type="PANTHER" id="PTHR30146">
    <property type="entry name" value="LACI-RELATED TRANSCRIPTIONAL REPRESSOR"/>
    <property type="match status" value="1"/>
</dbReference>
<dbReference type="OrthoDB" id="9805774at2"/>
<dbReference type="PANTHER" id="PTHR30146:SF152">
    <property type="entry name" value="TRANSCRIPTIONAL REGULATORY PROTEIN"/>
    <property type="match status" value="1"/>
</dbReference>
<keyword evidence="6" id="KW-1185">Reference proteome</keyword>
<evidence type="ECO:0000313" key="5">
    <source>
        <dbReference type="EMBL" id="PRY20723.1"/>
    </source>
</evidence>
<dbReference type="InterPro" id="IPR028082">
    <property type="entry name" value="Peripla_BP_I"/>
</dbReference>
<evidence type="ECO:0000313" key="6">
    <source>
        <dbReference type="Proteomes" id="UP000239480"/>
    </source>
</evidence>
<name>A0A2T0RHR6_9RHOB</name>
<dbReference type="SUPFAM" id="SSF53822">
    <property type="entry name" value="Periplasmic binding protein-like I"/>
    <property type="match status" value="1"/>
</dbReference>
<dbReference type="Gene3D" id="3.40.50.2300">
    <property type="match status" value="2"/>
</dbReference>
<dbReference type="InterPro" id="IPR000843">
    <property type="entry name" value="HTH_LacI"/>
</dbReference>
<proteinExistence type="predicted"/>
<keyword evidence="2" id="KW-0238">DNA-binding</keyword>
<dbReference type="Pfam" id="PF13407">
    <property type="entry name" value="Peripla_BP_4"/>
    <property type="match status" value="1"/>
</dbReference>
<dbReference type="Proteomes" id="UP000239480">
    <property type="component" value="Unassembled WGS sequence"/>
</dbReference>
<accession>A0A2T0RHR6</accession>
<evidence type="ECO:0000256" key="3">
    <source>
        <dbReference type="ARBA" id="ARBA00023163"/>
    </source>
</evidence>
<dbReference type="SMART" id="SM00354">
    <property type="entry name" value="HTH_LACI"/>
    <property type="match status" value="1"/>
</dbReference>
<dbReference type="Pfam" id="PF00356">
    <property type="entry name" value="LacI"/>
    <property type="match status" value="1"/>
</dbReference>
<dbReference type="InterPro" id="IPR025997">
    <property type="entry name" value="SBP_2_dom"/>
</dbReference>
<dbReference type="SUPFAM" id="SSF47413">
    <property type="entry name" value="lambda repressor-like DNA-binding domains"/>
    <property type="match status" value="1"/>
</dbReference>
<feature type="domain" description="HTH lacI-type" evidence="4">
    <location>
        <begin position="3"/>
        <end position="57"/>
    </location>
</feature>
<reference evidence="5 6" key="1">
    <citation type="submission" date="2018-03" db="EMBL/GenBank/DDBJ databases">
        <title>Genomic Encyclopedia of Archaeal and Bacterial Type Strains, Phase II (KMG-II): from individual species to whole genera.</title>
        <authorList>
            <person name="Goeker M."/>
        </authorList>
    </citation>
    <scope>NUCLEOTIDE SEQUENCE [LARGE SCALE GENOMIC DNA]</scope>
    <source>
        <strain evidence="5 6">DSM 29328</strain>
    </source>
</reference>
<dbReference type="PRINTS" id="PR00036">
    <property type="entry name" value="HTHLACI"/>
</dbReference>
<protein>
    <submittedName>
        <fullName evidence="5">LacI family transcriptional regulator</fullName>
    </submittedName>
</protein>
<organism evidence="5 6">
    <name type="scientific">Aliiruegeria haliotis</name>
    <dbReference type="NCBI Taxonomy" id="1280846"/>
    <lineage>
        <taxon>Bacteria</taxon>
        <taxon>Pseudomonadati</taxon>
        <taxon>Pseudomonadota</taxon>
        <taxon>Alphaproteobacteria</taxon>
        <taxon>Rhodobacterales</taxon>
        <taxon>Roseobacteraceae</taxon>
        <taxon>Aliiruegeria</taxon>
    </lineage>
</organism>
<gene>
    <name evidence="5" type="ORF">CLV78_11296</name>
</gene>
<comment type="caution">
    <text evidence="5">The sequence shown here is derived from an EMBL/GenBank/DDBJ whole genome shotgun (WGS) entry which is preliminary data.</text>
</comment>
<dbReference type="CDD" id="cd06307">
    <property type="entry name" value="PBP1_sugar_binding"/>
    <property type="match status" value="1"/>
</dbReference>
<evidence type="ECO:0000256" key="2">
    <source>
        <dbReference type="ARBA" id="ARBA00023125"/>
    </source>
</evidence>
<dbReference type="AlphaFoldDB" id="A0A2T0RHR6"/>